<evidence type="ECO:0000256" key="2">
    <source>
        <dbReference type="ARBA" id="ARBA00022771"/>
    </source>
</evidence>
<organism evidence="6 7">
    <name type="scientific">Meloidogyne hapla</name>
    <name type="common">Root-knot nematode worm</name>
    <dbReference type="NCBI Taxonomy" id="6305"/>
    <lineage>
        <taxon>Eukaryota</taxon>
        <taxon>Metazoa</taxon>
        <taxon>Ecdysozoa</taxon>
        <taxon>Nematoda</taxon>
        <taxon>Chromadorea</taxon>
        <taxon>Rhabditida</taxon>
        <taxon>Tylenchina</taxon>
        <taxon>Tylenchomorpha</taxon>
        <taxon>Tylenchoidea</taxon>
        <taxon>Meloidogynidae</taxon>
        <taxon>Meloidogyninae</taxon>
        <taxon>Meloidogyne</taxon>
    </lineage>
</organism>
<dbReference type="InterPro" id="IPR047153">
    <property type="entry name" value="TRIM45/56/19-like"/>
</dbReference>
<reference evidence="7" key="1">
    <citation type="submission" date="2016-11" db="UniProtKB">
        <authorList>
            <consortium name="WormBaseParasite"/>
        </authorList>
    </citation>
    <scope>IDENTIFICATION</scope>
</reference>
<dbReference type="GO" id="GO:0005654">
    <property type="term" value="C:nucleoplasm"/>
    <property type="evidence" value="ECO:0007669"/>
    <property type="project" value="TreeGrafter"/>
</dbReference>
<dbReference type="InterPro" id="IPR001841">
    <property type="entry name" value="Znf_RING"/>
</dbReference>
<dbReference type="WBParaSite" id="MhA1_Contig860.frz3.gene21">
    <property type="protein sequence ID" value="MhA1_Contig860.frz3.gene21"/>
    <property type="gene ID" value="MhA1_Contig860.frz3.gene21"/>
</dbReference>
<evidence type="ECO:0000256" key="4">
    <source>
        <dbReference type="PROSITE-ProRule" id="PRU00175"/>
    </source>
</evidence>
<evidence type="ECO:0000256" key="1">
    <source>
        <dbReference type="ARBA" id="ARBA00022723"/>
    </source>
</evidence>
<dbReference type="Pfam" id="PF15227">
    <property type="entry name" value="zf-C3HC4_4"/>
    <property type="match status" value="1"/>
</dbReference>
<protein>
    <submittedName>
        <fullName evidence="7">RING-type domain-containing protein</fullName>
    </submittedName>
</protein>
<dbReference type="GO" id="GO:0061630">
    <property type="term" value="F:ubiquitin protein ligase activity"/>
    <property type="evidence" value="ECO:0007669"/>
    <property type="project" value="TreeGrafter"/>
</dbReference>
<dbReference type="PROSITE" id="PS00518">
    <property type="entry name" value="ZF_RING_1"/>
    <property type="match status" value="1"/>
</dbReference>
<dbReference type="GO" id="GO:0008270">
    <property type="term" value="F:zinc ion binding"/>
    <property type="evidence" value="ECO:0007669"/>
    <property type="project" value="UniProtKB-KW"/>
</dbReference>
<accession>A0A1I8C020</accession>
<dbReference type="SMART" id="SM00184">
    <property type="entry name" value="RING"/>
    <property type="match status" value="1"/>
</dbReference>
<dbReference type="PANTHER" id="PTHR25462">
    <property type="entry name" value="BONUS, ISOFORM C-RELATED"/>
    <property type="match status" value="1"/>
</dbReference>
<dbReference type="Gene3D" id="3.30.40.10">
    <property type="entry name" value="Zinc/RING finger domain, C3HC4 (zinc finger)"/>
    <property type="match status" value="1"/>
</dbReference>
<evidence type="ECO:0000313" key="7">
    <source>
        <dbReference type="WBParaSite" id="MhA1_Contig860.frz3.gene21"/>
    </source>
</evidence>
<sequence>MSISNFIYSLRCPICRDFFSEPKQLRCGHTYCVECINRLKEMTLFNNGFIVKCSLCYEFTHFPSSGLKTNYVIRDIVENCRNNSFNNNLINRDLEIVGRNIRLENIRINREDLNTFSSISNSSSEFGIRSVFTANSPIRSPNESLRSITSNSTNDGFFDFIFELIVDSINFLLTRIEYFEFKNYKEKEEINCLLLKDNLAISAISRINTKYCKQLLKSKLCEINNLKYGPIERIENNCKEYFG</sequence>
<dbReference type="InterPro" id="IPR013083">
    <property type="entry name" value="Znf_RING/FYVE/PHD"/>
</dbReference>
<evidence type="ECO:0000313" key="6">
    <source>
        <dbReference type="Proteomes" id="UP000095281"/>
    </source>
</evidence>
<keyword evidence="1" id="KW-0479">Metal-binding</keyword>
<dbReference type="PROSITE" id="PS50089">
    <property type="entry name" value="ZF_RING_2"/>
    <property type="match status" value="1"/>
</dbReference>
<keyword evidence="3" id="KW-0862">Zinc</keyword>
<evidence type="ECO:0000259" key="5">
    <source>
        <dbReference type="PROSITE" id="PS50089"/>
    </source>
</evidence>
<dbReference type="AlphaFoldDB" id="A0A1I8C020"/>
<keyword evidence="2 4" id="KW-0863">Zinc-finger</keyword>
<evidence type="ECO:0000256" key="3">
    <source>
        <dbReference type="ARBA" id="ARBA00022833"/>
    </source>
</evidence>
<dbReference type="SUPFAM" id="SSF57850">
    <property type="entry name" value="RING/U-box"/>
    <property type="match status" value="1"/>
</dbReference>
<dbReference type="Proteomes" id="UP000095281">
    <property type="component" value="Unplaced"/>
</dbReference>
<dbReference type="InterPro" id="IPR017907">
    <property type="entry name" value="Znf_RING_CS"/>
</dbReference>
<dbReference type="PANTHER" id="PTHR25462:SF296">
    <property type="entry name" value="MEIOTIC P26, ISOFORM F"/>
    <property type="match status" value="1"/>
</dbReference>
<keyword evidence="6" id="KW-1185">Reference proteome</keyword>
<proteinExistence type="predicted"/>
<feature type="domain" description="RING-type" evidence="5">
    <location>
        <begin position="12"/>
        <end position="56"/>
    </location>
</feature>
<name>A0A1I8C020_MELHA</name>